<dbReference type="Pfam" id="PF08439">
    <property type="entry name" value="Peptidase_M3_N"/>
    <property type="match status" value="1"/>
</dbReference>
<comment type="cofactor">
    <cofactor evidence="6">
        <name>Zn(2+)</name>
        <dbReference type="ChEBI" id="CHEBI:29105"/>
    </cofactor>
    <text evidence="6">Binds 1 zinc ion.</text>
</comment>
<proteinExistence type="inferred from homology"/>
<evidence type="ECO:0000259" key="8">
    <source>
        <dbReference type="Pfam" id="PF08439"/>
    </source>
</evidence>
<keyword evidence="10" id="KW-1185">Reference proteome</keyword>
<feature type="domain" description="Peptidase M3A/M3B catalytic" evidence="7">
    <location>
        <begin position="209"/>
        <end position="589"/>
    </location>
</feature>
<dbReference type="EMBL" id="CP016379">
    <property type="protein sequence ID" value="AZR72095.1"/>
    <property type="molecule type" value="Genomic_DNA"/>
</dbReference>
<evidence type="ECO:0000256" key="4">
    <source>
        <dbReference type="ARBA" id="ARBA00022833"/>
    </source>
</evidence>
<dbReference type="Gene3D" id="1.20.140.70">
    <property type="entry name" value="Oligopeptidase f, N-terminal domain"/>
    <property type="match status" value="1"/>
</dbReference>
<keyword evidence="5 6" id="KW-0482">Metalloprotease</keyword>
<dbReference type="GO" id="GO:0004222">
    <property type="term" value="F:metalloendopeptidase activity"/>
    <property type="evidence" value="ECO:0007669"/>
    <property type="project" value="UniProtKB-UniRule"/>
</dbReference>
<dbReference type="SUPFAM" id="SSF55486">
    <property type="entry name" value="Metalloproteases ('zincins'), catalytic domain"/>
    <property type="match status" value="1"/>
</dbReference>
<dbReference type="PANTHER" id="PTHR11804:SF84">
    <property type="entry name" value="SACCHAROLYSIN"/>
    <property type="match status" value="1"/>
</dbReference>
<dbReference type="OrthoDB" id="9766487at2"/>
<dbReference type="EC" id="3.4.24.-" evidence="6"/>
<dbReference type="InterPro" id="IPR013647">
    <property type="entry name" value="OligopepF_N_dom"/>
</dbReference>
<dbReference type="InterPro" id="IPR004438">
    <property type="entry name" value="Peptidase_M3B"/>
</dbReference>
<dbReference type="InterPro" id="IPR001567">
    <property type="entry name" value="Pept_M3A_M3B_dom"/>
</dbReference>
<dbReference type="CDD" id="cd09608">
    <property type="entry name" value="M3B_PepF"/>
    <property type="match status" value="1"/>
</dbReference>
<dbReference type="GO" id="GO:0006508">
    <property type="term" value="P:proteolysis"/>
    <property type="evidence" value="ECO:0007669"/>
    <property type="project" value="UniProtKB-KW"/>
</dbReference>
<protein>
    <recommendedName>
        <fullName evidence="6">Oligopeptidase F</fullName>
        <ecNumber evidence="6">3.4.24.-</ecNumber>
    </recommendedName>
</protein>
<evidence type="ECO:0000313" key="10">
    <source>
        <dbReference type="Proteomes" id="UP000267250"/>
    </source>
</evidence>
<organism evidence="9 10">
    <name type="scientific">Anoxybacter fermentans</name>
    <dbReference type="NCBI Taxonomy" id="1323375"/>
    <lineage>
        <taxon>Bacteria</taxon>
        <taxon>Bacillati</taxon>
        <taxon>Bacillota</taxon>
        <taxon>Clostridia</taxon>
        <taxon>Halanaerobiales</taxon>
        <taxon>Anoxybacter</taxon>
    </lineage>
</organism>
<dbReference type="Gene3D" id="1.10.287.830">
    <property type="entry name" value="putative peptidase helix hairpin domain like"/>
    <property type="match status" value="1"/>
</dbReference>
<dbReference type="InterPro" id="IPR045090">
    <property type="entry name" value="Pept_M3A_M3B"/>
</dbReference>
<evidence type="ECO:0000256" key="6">
    <source>
        <dbReference type="RuleBase" id="RU368091"/>
    </source>
</evidence>
<keyword evidence="1 6" id="KW-0645">Protease</keyword>
<evidence type="ECO:0000313" key="9">
    <source>
        <dbReference type="EMBL" id="AZR72095.1"/>
    </source>
</evidence>
<dbReference type="RefSeq" id="WP_127018140.1">
    <property type="nucleotide sequence ID" value="NZ_CP016379.1"/>
</dbReference>
<keyword evidence="2 6" id="KW-0479">Metal-binding</keyword>
<dbReference type="GO" id="GO:0006518">
    <property type="term" value="P:peptide metabolic process"/>
    <property type="evidence" value="ECO:0007669"/>
    <property type="project" value="TreeGrafter"/>
</dbReference>
<keyword evidence="3 6" id="KW-0378">Hydrolase</keyword>
<dbReference type="NCBIfam" id="TIGR00181">
    <property type="entry name" value="pepF"/>
    <property type="match status" value="1"/>
</dbReference>
<dbReference type="Gene3D" id="1.10.1370.20">
    <property type="entry name" value="Oligoendopeptidase f, C-terminal domain"/>
    <property type="match status" value="1"/>
</dbReference>
<comment type="function">
    <text evidence="6">Has oligopeptidase activity and degrades a variety of small bioactive peptides.</text>
</comment>
<evidence type="ECO:0000256" key="5">
    <source>
        <dbReference type="ARBA" id="ARBA00023049"/>
    </source>
</evidence>
<dbReference type="KEGG" id="aft:BBF96_01020"/>
<evidence type="ECO:0000256" key="1">
    <source>
        <dbReference type="ARBA" id="ARBA00022670"/>
    </source>
</evidence>
<dbReference type="Pfam" id="PF01432">
    <property type="entry name" value="Peptidase_M3"/>
    <property type="match status" value="1"/>
</dbReference>
<dbReference type="PANTHER" id="PTHR11804">
    <property type="entry name" value="PROTEASE M3 THIMET OLIGOPEPTIDASE-RELATED"/>
    <property type="match status" value="1"/>
</dbReference>
<evidence type="ECO:0000256" key="3">
    <source>
        <dbReference type="ARBA" id="ARBA00022801"/>
    </source>
</evidence>
<gene>
    <name evidence="9" type="ORF">BBF96_01020</name>
</gene>
<dbReference type="InterPro" id="IPR042088">
    <property type="entry name" value="OligoPept_F_C"/>
</dbReference>
<evidence type="ECO:0000256" key="2">
    <source>
        <dbReference type="ARBA" id="ARBA00022723"/>
    </source>
</evidence>
<evidence type="ECO:0000259" key="7">
    <source>
        <dbReference type="Pfam" id="PF01432"/>
    </source>
</evidence>
<comment type="similarity">
    <text evidence="6">Belongs to the peptidase M3B family.</text>
</comment>
<dbReference type="AlphaFoldDB" id="A0A3Q9HNM2"/>
<feature type="domain" description="Oligopeptidase F N-terminal" evidence="8">
    <location>
        <begin position="119"/>
        <end position="188"/>
    </location>
</feature>
<name>A0A3Q9HNM2_9FIRM</name>
<reference evidence="9 10" key="1">
    <citation type="submission" date="2016-07" db="EMBL/GenBank/DDBJ databases">
        <title>Genome and transcriptome analysis of iron-reducing fermentative bacteria Anoxybacter fermentans.</title>
        <authorList>
            <person name="Zeng X."/>
            <person name="Shao Z."/>
        </authorList>
    </citation>
    <scope>NUCLEOTIDE SEQUENCE [LARGE SCALE GENOMIC DNA]</scope>
    <source>
        <strain evidence="9 10">DY22613</strain>
    </source>
</reference>
<dbReference type="Proteomes" id="UP000267250">
    <property type="component" value="Chromosome"/>
</dbReference>
<dbReference type="GO" id="GO:0046872">
    <property type="term" value="F:metal ion binding"/>
    <property type="evidence" value="ECO:0007669"/>
    <property type="project" value="UniProtKB-UniRule"/>
</dbReference>
<accession>A0A3Q9HNM2</accession>
<keyword evidence="4 6" id="KW-0862">Zinc</keyword>
<sequence length="604" mass="70316">MIKDKEKKLVQRHEIPEEYRWKTEDIYPDVDTWEADFQKVKERIPKFEKFRGHLGESAEKLLDCLKFRDETGEIAQRLFGYASRKRDEDTRISKYQSLYNRSFSLLTELQSATSFIVPEILTIPEEKLKEFMQTNSELAIYCHYIDNITRVREHVLSPELEKVLAMTSELANAPSQIFTMIDDADIKYPCVKDEDGNEVELTKGRFLKFMQSKDRRLRKDAFEAFYSSYDKLKNTIATTLASSIKADIFNARVRKYNSTLEAALDEDNIPVSVYHNLIKTVSNNLEPMYKYVRLRKKLLGVDELHMYDLYVSLIKDIDIEIPYEEAKKKVIEGLAPLGKEYQDLLKMGLESRWVDVYENEGKASGAYSAGIYGVHPIVLLNYNDTLDSMFTLAHEMGHAIHSYLSNEAQPFVYHRYTIFLAEVASTLNEVLLMDHLLKTTEEKEVKLAILNHFLEQFRGTVYRQTMFAEFEQIIHQKSEEGEVLTHEVLGKLYHELNEKYYGPDMVVDPQIDLEWARIPHFYSNFYVYKYATGFAAATSLARQIIEEGQPAVKRYIEFLRAGNSDYPINILKKAGVDMTTPEPIEQALQTFRELVDEMERLTSE</sequence>